<dbReference type="AlphaFoldDB" id="A0A8J3WBV5"/>
<dbReference type="RefSeq" id="WP_068924589.1">
    <property type="nucleotide sequence ID" value="NZ_BMQP01000027.1"/>
</dbReference>
<dbReference type="EMBL" id="BOOI01000013">
    <property type="protein sequence ID" value="GIH83358.1"/>
    <property type="molecule type" value="Genomic_DNA"/>
</dbReference>
<keyword evidence="2" id="KW-1185">Reference proteome</keyword>
<accession>A0A8J3WBV5</accession>
<organism evidence="1 2">
    <name type="scientific">Planobispora rosea</name>
    <dbReference type="NCBI Taxonomy" id="35762"/>
    <lineage>
        <taxon>Bacteria</taxon>
        <taxon>Bacillati</taxon>
        <taxon>Actinomycetota</taxon>
        <taxon>Actinomycetes</taxon>
        <taxon>Streptosporangiales</taxon>
        <taxon>Streptosporangiaceae</taxon>
        <taxon>Planobispora</taxon>
    </lineage>
</organism>
<evidence type="ECO:0000313" key="2">
    <source>
        <dbReference type="Proteomes" id="UP000655044"/>
    </source>
</evidence>
<gene>
    <name evidence="1" type="ORF">Pro02_17660</name>
</gene>
<evidence type="ECO:0000313" key="1">
    <source>
        <dbReference type="EMBL" id="GIH83358.1"/>
    </source>
</evidence>
<protein>
    <submittedName>
        <fullName evidence="1">Uncharacterized protein</fullName>
    </submittedName>
</protein>
<dbReference type="Proteomes" id="UP000655044">
    <property type="component" value="Unassembled WGS sequence"/>
</dbReference>
<name>A0A8J3WBV5_PLARO</name>
<dbReference type="OrthoDB" id="3539899at2"/>
<proteinExistence type="predicted"/>
<reference evidence="1" key="1">
    <citation type="submission" date="2021-01" db="EMBL/GenBank/DDBJ databases">
        <title>Whole genome shotgun sequence of Planobispora rosea NBRC 15558.</title>
        <authorList>
            <person name="Komaki H."/>
            <person name="Tamura T."/>
        </authorList>
    </citation>
    <scope>NUCLEOTIDE SEQUENCE</scope>
    <source>
        <strain evidence="1">NBRC 15558</strain>
    </source>
</reference>
<sequence length="96" mass="11100">MTVVHQPRVAWEGARAFVSAADSDAYWWLTDMVGRYFGTAYQLNLAETRLRLQREDAVFPETGAWRVRLEDLLRARPELAPLLAQLTVETSDRLHR</sequence>
<comment type="caution">
    <text evidence="1">The sequence shown here is derived from an EMBL/GenBank/DDBJ whole genome shotgun (WGS) entry which is preliminary data.</text>
</comment>